<evidence type="ECO:0000313" key="1">
    <source>
        <dbReference type="EMBL" id="SHF74507.1"/>
    </source>
</evidence>
<dbReference type="Proteomes" id="UP000184480">
    <property type="component" value="Unassembled WGS sequence"/>
</dbReference>
<dbReference type="AlphaFoldDB" id="A0A1M5E5J5"/>
<accession>A0A1M5E5J5</accession>
<organism evidence="1 2">
    <name type="scientific">Dysgonomonas macrotermitis</name>
    <dbReference type="NCBI Taxonomy" id="1346286"/>
    <lineage>
        <taxon>Bacteria</taxon>
        <taxon>Pseudomonadati</taxon>
        <taxon>Bacteroidota</taxon>
        <taxon>Bacteroidia</taxon>
        <taxon>Bacteroidales</taxon>
        <taxon>Dysgonomonadaceae</taxon>
        <taxon>Dysgonomonas</taxon>
    </lineage>
</organism>
<gene>
    <name evidence="1" type="ORF">SAMN05444362_109155</name>
</gene>
<reference evidence="2" key="1">
    <citation type="submission" date="2016-11" db="EMBL/GenBank/DDBJ databases">
        <authorList>
            <person name="Varghese N."/>
            <person name="Submissions S."/>
        </authorList>
    </citation>
    <scope>NUCLEOTIDE SEQUENCE [LARGE SCALE GENOMIC DNA]</scope>
    <source>
        <strain evidence="2">DSM 27370</strain>
    </source>
</reference>
<keyword evidence="2" id="KW-1185">Reference proteome</keyword>
<name>A0A1M5E5J5_9BACT</name>
<protein>
    <submittedName>
        <fullName evidence="1">Uncharacterized protein</fullName>
    </submittedName>
</protein>
<dbReference type="EMBL" id="FQUC01000009">
    <property type="protein sequence ID" value="SHF74507.1"/>
    <property type="molecule type" value="Genomic_DNA"/>
</dbReference>
<sequence>MKLKDLSIADLKSLYDLLDQKREYLEHDEVAGRMKIVKLKEAVYSELCDRVKELI</sequence>
<dbReference type="RefSeq" id="WP_157257607.1">
    <property type="nucleotide sequence ID" value="NZ_BBXL01000044.1"/>
</dbReference>
<proteinExistence type="predicted"/>
<evidence type="ECO:0000313" key="2">
    <source>
        <dbReference type="Proteomes" id="UP000184480"/>
    </source>
</evidence>